<reference evidence="1 2" key="1">
    <citation type="submission" date="2019-03" db="EMBL/GenBank/DDBJ databases">
        <title>Diversity and diversification of Nodularia spumigena cyanophages in the Baltic Sea.</title>
        <authorList>
            <person name="Sulcius S."/>
            <person name="Holmfeldt K."/>
            <person name="Simoliunas E."/>
        </authorList>
    </citation>
    <scope>NUCLEOTIDE SEQUENCE [LARGE SCALE GENOMIC DNA]</scope>
</reference>
<organism evidence="1 2">
    <name type="scientific">Nodularia phage vB_NspS-kac65v161</name>
    <dbReference type="NCBI Taxonomy" id="2557580"/>
    <lineage>
        <taxon>Viruses</taxon>
        <taxon>Duplodnaviria</taxon>
        <taxon>Heunggongvirae</taxon>
        <taxon>Uroviricota</taxon>
        <taxon>Caudoviricetes</taxon>
        <taxon>Ravarandavirus</taxon>
        <taxon>Ravarandavirus kac65v151</taxon>
    </lineage>
</organism>
<name>A0A482MHI4_9CAUD</name>
<protein>
    <submittedName>
        <fullName evidence="1">Uncharacterized protein</fullName>
    </submittedName>
</protein>
<proteinExistence type="predicted"/>
<gene>
    <name evidence="1" type="ORF">kac65v161_gp199</name>
</gene>
<sequence>MTKELQELEKSLISHLQKMLDNDTDIRVKKWEKVAVEGNKTAASFFTEDDVHMVIVTQKGNPKFELLEVG</sequence>
<dbReference type="Proteomes" id="UP000310326">
    <property type="component" value="Segment"/>
</dbReference>
<evidence type="ECO:0000313" key="1">
    <source>
        <dbReference type="EMBL" id="QBQ73437.1"/>
    </source>
</evidence>
<dbReference type="EMBL" id="MK605243">
    <property type="protein sequence ID" value="QBQ73437.1"/>
    <property type="molecule type" value="Genomic_DNA"/>
</dbReference>
<evidence type="ECO:0000313" key="2">
    <source>
        <dbReference type="Proteomes" id="UP000310326"/>
    </source>
</evidence>
<accession>A0A482MHI4</accession>